<dbReference type="PANTHER" id="PTHR42535">
    <property type="entry name" value="OOKINETE PROTEIN, PUTATIVE-RELATED"/>
    <property type="match status" value="1"/>
</dbReference>
<dbReference type="AlphaFoldDB" id="A0A6P1VU58"/>
<evidence type="ECO:0000313" key="1">
    <source>
        <dbReference type="EMBL" id="QHV96154.1"/>
    </source>
</evidence>
<dbReference type="PROSITE" id="PS51257">
    <property type="entry name" value="PROKAR_LIPOPROTEIN"/>
    <property type="match status" value="1"/>
</dbReference>
<dbReference type="KEGG" id="senf:GJR95_14550"/>
<organism evidence="1 2">
    <name type="scientific">Spirosoma endbachense</name>
    <dbReference type="NCBI Taxonomy" id="2666025"/>
    <lineage>
        <taxon>Bacteria</taxon>
        <taxon>Pseudomonadati</taxon>
        <taxon>Bacteroidota</taxon>
        <taxon>Cytophagia</taxon>
        <taxon>Cytophagales</taxon>
        <taxon>Cytophagaceae</taxon>
        <taxon>Spirosoma</taxon>
    </lineage>
</organism>
<dbReference type="Gene3D" id="2.60.120.200">
    <property type="match status" value="1"/>
</dbReference>
<dbReference type="PANTHER" id="PTHR42535:SF2">
    <property type="entry name" value="CHROMOSOME UNDETERMINED SCAFFOLD_146, WHOLE GENOME SHOTGUN SEQUENCE"/>
    <property type="match status" value="1"/>
</dbReference>
<protein>
    <recommendedName>
        <fullName evidence="3">LamG domain-containing protein</fullName>
    </recommendedName>
</protein>
<proteinExistence type="predicted"/>
<dbReference type="EMBL" id="CP045997">
    <property type="protein sequence ID" value="QHV96154.1"/>
    <property type="molecule type" value="Genomic_DNA"/>
</dbReference>
<dbReference type="InterPro" id="IPR013320">
    <property type="entry name" value="ConA-like_dom_sf"/>
</dbReference>
<reference evidence="1 2" key="1">
    <citation type="submission" date="2019-11" db="EMBL/GenBank/DDBJ databases">
        <title>Spirosoma endbachense sp. nov., isolated from a natural salt meadow.</title>
        <authorList>
            <person name="Rojas J."/>
            <person name="Ambika Manirajan B."/>
            <person name="Ratering S."/>
            <person name="Suarez C."/>
            <person name="Geissler-Plaum R."/>
            <person name="Schnell S."/>
        </authorList>
    </citation>
    <scope>NUCLEOTIDE SEQUENCE [LARGE SCALE GENOMIC DNA]</scope>
    <source>
        <strain evidence="1 2">I-24</strain>
    </source>
</reference>
<dbReference type="GO" id="GO:0004553">
    <property type="term" value="F:hydrolase activity, hydrolyzing O-glycosyl compounds"/>
    <property type="evidence" value="ECO:0007669"/>
    <property type="project" value="UniProtKB-ARBA"/>
</dbReference>
<dbReference type="Pfam" id="PF13385">
    <property type="entry name" value="Laminin_G_3"/>
    <property type="match status" value="1"/>
</dbReference>
<keyword evidence="2" id="KW-1185">Reference proteome</keyword>
<evidence type="ECO:0008006" key="3">
    <source>
        <dbReference type="Google" id="ProtNLM"/>
    </source>
</evidence>
<gene>
    <name evidence="1" type="ORF">GJR95_14550</name>
</gene>
<sequence length="264" mass="29448">MFVMRKRLASTRQLKLYILLLGISLVSGCENWDLPPLQDSVTNGLIAYYAFSGNTLDGSGNNLRGNTINGASFGPDKNAMPNSALLLDGVDDYFEIPDDGKLRPATMSISVWIKPVQVLSSSHIYEKSNFKDDLNHQYSAKIKPHITGDISGGYDFQADVHRDNLCDKFESTIQLTAYEPAFKVNQWYHLVIQYDGQTVKIYLNGVARGQSESQTKPIDNCPGGSLRFGSAWMGDINAFNGLMDEVRIYNRGLTETEINALYQR</sequence>
<dbReference type="SUPFAM" id="SSF49899">
    <property type="entry name" value="Concanavalin A-like lectins/glucanases"/>
    <property type="match status" value="1"/>
</dbReference>
<accession>A0A6P1VU58</accession>
<name>A0A6P1VU58_9BACT</name>
<dbReference type="GO" id="GO:0005975">
    <property type="term" value="P:carbohydrate metabolic process"/>
    <property type="evidence" value="ECO:0007669"/>
    <property type="project" value="UniProtKB-ARBA"/>
</dbReference>
<evidence type="ECO:0000313" key="2">
    <source>
        <dbReference type="Proteomes" id="UP000464577"/>
    </source>
</evidence>
<dbReference type="Proteomes" id="UP000464577">
    <property type="component" value="Chromosome"/>
</dbReference>